<name>A0A5C5XZ29_9BACT</name>
<keyword evidence="3" id="KW-1185">Reference proteome</keyword>
<reference evidence="2 3" key="1">
    <citation type="submission" date="2019-02" db="EMBL/GenBank/DDBJ databases">
        <title>Deep-cultivation of Planctomycetes and their phenomic and genomic characterization uncovers novel biology.</title>
        <authorList>
            <person name="Wiegand S."/>
            <person name="Jogler M."/>
            <person name="Boedeker C."/>
            <person name="Pinto D."/>
            <person name="Vollmers J."/>
            <person name="Rivas-Marin E."/>
            <person name="Kohn T."/>
            <person name="Peeters S.H."/>
            <person name="Heuer A."/>
            <person name="Rast P."/>
            <person name="Oberbeckmann S."/>
            <person name="Bunk B."/>
            <person name="Jeske O."/>
            <person name="Meyerdierks A."/>
            <person name="Storesund J.E."/>
            <person name="Kallscheuer N."/>
            <person name="Luecker S."/>
            <person name="Lage O.M."/>
            <person name="Pohl T."/>
            <person name="Merkel B.J."/>
            <person name="Hornburger P."/>
            <person name="Mueller R.-W."/>
            <person name="Bruemmer F."/>
            <person name="Labrenz M."/>
            <person name="Spormann A.M."/>
            <person name="Op Den Camp H."/>
            <person name="Overmann J."/>
            <person name="Amann R."/>
            <person name="Jetten M.S.M."/>
            <person name="Mascher T."/>
            <person name="Medema M.H."/>
            <person name="Devos D.P."/>
            <person name="Kaster A.-K."/>
            <person name="Ovreas L."/>
            <person name="Rohde M."/>
            <person name="Galperin M.Y."/>
            <person name="Jogler C."/>
        </authorList>
    </citation>
    <scope>NUCLEOTIDE SEQUENCE [LARGE SCALE GENOMIC DNA]</scope>
    <source>
        <strain evidence="2 3">Pla123a</strain>
    </source>
</reference>
<protein>
    <recommendedName>
        <fullName evidence="4">Carboxypeptidase regulatory-like domain-containing protein</fullName>
    </recommendedName>
</protein>
<feature type="signal peptide" evidence="1">
    <location>
        <begin position="1"/>
        <end position="26"/>
    </location>
</feature>
<evidence type="ECO:0008006" key="4">
    <source>
        <dbReference type="Google" id="ProtNLM"/>
    </source>
</evidence>
<gene>
    <name evidence="2" type="ORF">Pla123a_46300</name>
</gene>
<keyword evidence="1" id="KW-0732">Signal</keyword>
<dbReference type="Proteomes" id="UP000318478">
    <property type="component" value="Unassembled WGS sequence"/>
</dbReference>
<feature type="chain" id="PRO_5022946127" description="Carboxypeptidase regulatory-like domain-containing protein" evidence="1">
    <location>
        <begin position="27"/>
        <end position="167"/>
    </location>
</feature>
<dbReference type="AlphaFoldDB" id="A0A5C5XZ29"/>
<evidence type="ECO:0000256" key="1">
    <source>
        <dbReference type="SAM" id="SignalP"/>
    </source>
</evidence>
<dbReference type="SUPFAM" id="SSF49478">
    <property type="entry name" value="Cna protein B-type domain"/>
    <property type="match status" value="1"/>
</dbReference>
<dbReference type="RefSeq" id="WP_146591393.1">
    <property type="nucleotide sequence ID" value="NZ_SJPO01000015.1"/>
</dbReference>
<dbReference type="InterPro" id="IPR013783">
    <property type="entry name" value="Ig-like_fold"/>
</dbReference>
<sequence length="167" mass="16785" precursor="true">MKIMKIQKAAALAAMVGLLLPPPAQAADAPVGAPSDIALRDGGVFVGQYVDAQGNALAGADVSVVVGGKAVAAAKTDKHGVFAVKGLEKGQYDIVAMGRKATFRCWDGKTAPPNARNGALIVTGDEVVNGQLRNMLANPWIVGGIVAAAVAIPVAIHNADNGSPASP</sequence>
<evidence type="ECO:0000313" key="3">
    <source>
        <dbReference type="Proteomes" id="UP000318478"/>
    </source>
</evidence>
<dbReference type="Gene3D" id="2.60.40.10">
    <property type="entry name" value="Immunoglobulins"/>
    <property type="match status" value="1"/>
</dbReference>
<organism evidence="2 3">
    <name type="scientific">Posidoniimonas polymericola</name>
    <dbReference type="NCBI Taxonomy" id="2528002"/>
    <lineage>
        <taxon>Bacteria</taxon>
        <taxon>Pseudomonadati</taxon>
        <taxon>Planctomycetota</taxon>
        <taxon>Planctomycetia</taxon>
        <taxon>Pirellulales</taxon>
        <taxon>Lacipirellulaceae</taxon>
        <taxon>Posidoniimonas</taxon>
    </lineage>
</organism>
<comment type="caution">
    <text evidence="2">The sequence shown here is derived from an EMBL/GenBank/DDBJ whole genome shotgun (WGS) entry which is preliminary data.</text>
</comment>
<dbReference type="OrthoDB" id="284841at2"/>
<proteinExistence type="predicted"/>
<dbReference type="EMBL" id="SJPO01000015">
    <property type="protein sequence ID" value="TWT66742.1"/>
    <property type="molecule type" value="Genomic_DNA"/>
</dbReference>
<evidence type="ECO:0000313" key="2">
    <source>
        <dbReference type="EMBL" id="TWT66742.1"/>
    </source>
</evidence>
<accession>A0A5C5XZ29</accession>